<dbReference type="PANTHER" id="PTHR34389:SF2">
    <property type="entry name" value="L-RHAMNOSE MUTAROTASE"/>
    <property type="match status" value="1"/>
</dbReference>
<dbReference type="EMBL" id="ML978124">
    <property type="protein sequence ID" value="KAF2100442.1"/>
    <property type="molecule type" value="Genomic_DNA"/>
</dbReference>
<sequence>MASKEPPRRTAQFIYLKPEHLDEYKEIHEKVWSEVLQAIKESNIADYSIFLSLTPRPTLFASFKYVGNDYDSDMLRMASHPKVQEWWRLTDGMQESPIPGAKGSAEGPWWGQMDEVFRLE</sequence>
<dbReference type="InterPro" id="IPR008000">
    <property type="entry name" value="Rham/fucose_mutarotase"/>
</dbReference>
<evidence type="ECO:0000313" key="1">
    <source>
        <dbReference type="EMBL" id="KAF2100442.1"/>
    </source>
</evidence>
<dbReference type="InterPro" id="IPR011008">
    <property type="entry name" value="Dimeric_a/b-barrel"/>
</dbReference>
<protein>
    <submittedName>
        <fullName evidence="1">L-rhamnose 1-epimeras-like protein</fullName>
    </submittedName>
</protein>
<reference evidence="1" key="1">
    <citation type="journal article" date="2020" name="Stud. Mycol.">
        <title>101 Dothideomycetes genomes: a test case for predicting lifestyles and emergence of pathogens.</title>
        <authorList>
            <person name="Haridas S."/>
            <person name="Albert R."/>
            <person name="Binder M."/>
            <person name="Bloem J."/>
            <person name="Labutti K."/>
            <person name="Salamov A."/>
            <person name="Andreopoulos B."/>
            <person name="Baker S."/>
            <person name="Barry K."/>
            <person name="Bills G."/>
            <person name="Bluhm B."/>
            <person name="Cannon C."/>
            <person name="Castanera R."/>
            <person name="Culley D."/>
            <person name="Daum C."/>
            <person name="Ezra D."/>
            <person name="Gonzalez J."/>
            <person name="Henrissat B."/>
            <person name="Kuo A."/>
            <person name="Liang C."/>
            <person name="Lipzen A."/>
            <person name="Lutzoni F."/>
            <person name="Magnuson J."/>
            <person name="Mondo S."/>
            <person name="Nolan M."/>
            <person name="Ohm R."/>
            <person name="Pangilinan J."/>
            <person name="Park H.-J."/>
            <person name="Ramirez L."/>
            <person name="Alfaro M."/>
            <person name="Sun H."/>
            <person name="Tritt A."/>
            <person name="Yoshinaga Y."/>
            <person name="Zwiers L.-H."/>
            <person name="Turgeon B."/>
            <person name="Goodwin S."/>
            <person name="Spatafora J."/>
            <person name="Crous P."/>
            <person name="Grigoriev I."/>
        </authorList>
    </citation>
    <scope>NUCLEOTIDE SEQUENCE</scope>
    <source>
        <strain evidence="1">CBS 133067</strain>
    </source>
</reference>
<keyword evidence="2" id="KW-1185">Reference proteome</keyword>
<dbReference type="Gene3D" id="3.30.70.100">
    <property type="match status" value="1"/>
</dbReference>
<dbReference type="AlphaFoldDB" id="A0A9P4IL40"/>
<dbReference type="GO" id="GO:0016857">
    <property type="term" value="F:racemase and epimerase activity, acting on carbohydrates and derivatives"/>
    <property type="evidence" value="ECO:0007669"/>
    <property type="project" value="InterPro"/>
</dbReference>
<accession>A0A9P4IL40</accession>
<comment type="caution">
    <text evidence="1">The sequence shown here is derived from an EMBL/GenBank/DDBJ whole genome shotgun (WGS) entry which is preliminary data.</text>
</comment>
<gene>
    <name evidence="1" type="ORF">NA57DRAFT_74051</name>
</gene>
<dbReference type="SUPFAM" id="SSF54909">
    <property type="entry name" value="Dimeric alpha+beta barrel"/>
    <property type="match status" value="1"/>
</dbReference>
<proteinExistence type="predicted"/>
<dbReference type="Pfam" id="PF05336">
    <property type="entry name" value="rhaM"/>
    <property type="match status" value="1"/>
</dbReference>
<name>A0A9P4IL40_9PEZI</name>
<evidence type="ECO:0000313" key="2">
    <source>
        <dbReference type="Proteomes" id="UP000799772"/>
    </source>
</evidence>
<dbReference type="OrthoDB" id="9981546at2759"/>
<dbReference type="PANTHER" id="PTHR34389">
    <property type="entry name" value="L-RHAMNOSE MUTAROTASE"/>
    <property type="match status" value="1"/>
</dbReference>
<dbReference type="Proteomes" id="UP000799772">
    <property type="component" value="Unassembled WGS sequence"/>
</dbReference>
<organism evidence="1 2">
    <name type="scientific">Rhizodiscina lignyota</name>
    <dbReference type="NCBI Taxonomy" id="1504668"/>
    <lineage>
        <taxon>Eukaryota</taxon>
        <taxon>Fungi</taxon>
        <taxon>Dikarya</taxon>
        <taxon>Ascomycota</taxon>
        <taxon>Pezizomycotina</taxon>
        <taxon>Dothideomycetes</taxon>
        <taxon>Pleosporomycetidae</taxon>
        <taxon>Aulographales</taxon>
        <taxon>Rhizodiscinaceae</taxon>
        <taxon>Rhizodiscina</taxon>
    </lineage>
</organism>